<evidence type="ECO:0000313" key="3">
    <source>
        <dbReference type="EMBL" id="KTB37412.1"/>
    </source>
</evidence>
<gene>
    <name evidence="3" type="ORF">WG66_10028</name>
</gene>
<dbReference type="Proteomes" id="UP000054988">
    <property type="component" value="Unassembled WGS sequence"/>
</dbReference>
<feature type="domain" description="Nephrocystin 3-like N-terminal" evidence="2">
    <location>
        <begin position="88"/>
        <end position="253"/>
    </location>
</feature>
<dbReference type="PANTHER" id="PTHR10039:SF14">
    <property type="entry name" value="NACHT DOMAIN-CONTAINING PROTEIN"/>
    <property type="match status" value="1"/>
</dbReference>
<sequence>MFNGSKGIAIHGGAHSTVGRDQNVNAYEVHGNMTNVYHNEGISKDLDDPKAALKVLAQKAAPNACYDSEQRFPPPNCHPGTRASILGKMSDWIEDNSKPTRVFWLHGSAGVGKSAIAQSLAEKYAGERLAATFFFSRNDETRDRLASFVASIAYQFCKSGSPLRPVLGPFIVETIHSDPNLFHTSCESQFQALIVEPCSKLELEEWGNFPNTIIIDGLDECIDHPSQDRLLAIIRKVTAPPFRLPWLFLIFSRPEVQIRYAFDHEDFGAVLVPLAIQPSDEASQDIREYLVDQFNELRRKYRSILHHEGLSWPSDEAIDQLVKRADGQFIFVITVIKYIDTHDENPQDRLNVILRIYVDPDSESPYSDLDLLYHQILSTCKDWEKAQPILRLLVTPHAFAPGLSSVSNISWRSPEMVALLLNLQMGQVRTILSRLHSVLQIPEDNYHDIHIAHGSFTEFLSDPNRSRGYHTPQVPRLEYCDCVAVLLLRTISTSKPRYFPFPPQSNFMAAFSSWKALLQNDKVELMKYSSDHWYEYCKAVKSPSADLFAALSELDPYLALAVSMFYRPLPYLPEWESVLYWIKACISEVSLYPDSV</sequence>
<accession>A0A0W0FM98</accession>
<evidence type="ECO:0000259" key="2">
    <source>
        <dbReference type="Pfam" id="PF24883"/>
    </source>
</evidence>
<reference evidence="3 4" key="1">
    <citation type="submission" date="2015-12" db="EMBL/GenBank/DDBJ databases">
        <title>Draft genome sequence of Moniliophthora roreri, the causal agent of frosty pod rot of cacao.</title>
        <authorList>
            <person name="Aime M.C."/>
            <person name="Diaz-Valderrama J.R."/>
            <person name="Kijpornyongpan T."/>
            <person name="Phillips-Mora W."/>
        </authorList>
    </citation>
    <scope>NUCLEOTIDE SEQUENCE [LARGE SCALE GENOMIC DNA]</scope>
    <source>
        <strain evidence="3 4">MCA 2952</strain>
    </source>
</reference>
<proteinExistence type="predicted"/>
<organism evidence="3 4">
    <name type="scientific">Moniliophthora roreri</name>
    <name type="common">Frosty pod rot fungus</name>
    <name type="synonym">Monilia roreri</name>
    <dbReference type="NCBI Taxonomy" id="221103"/>
    <lineage>
        <taxon>Eukaryota</taxon>
        <taxon>Fungi</taxon>
        <taxon>Dikarya</taxon>
        <taxon>Basidiomycota</taxon>
        <taxon>Agaricomycotina</taxon>
        <taxon>Agaricomycetes</taxon>
        <taxon>Agaricomycetidae</taxon>
        <taxon>Agaricales</taxon>
        <taxon>Marasmiineae</taxon>
        <taxon>Marasmiaceae</taxon>
        <taxon>Moniliophthora</taxon>
    </lineage>
</organism>
<dbReference type="EMBL" id="LATX01001849">
    <property type="protein sequence ID" value="KTB37412.1"/>
    <property type="molecule type" value="Genomic_DNA"/>
</dbReference>
<evidence type="ECO:0000256" key="1">
    <source>
        <dbReference type="ARBA" id="ARBA00022737"/>
    </source>
</evidence>
<dbReference type="AlphaFoldDB" id="A0A0W0FM98"/>
<comment type="caution">
    <text evidence="3">The sequence shown here is derived from an EMBL/GenBank/DDBJ whole genome shotgun (WGS) entry which is preliminary data.</text>
</comment>
<protein>
    <recommendedName>
        <fullName evidence="2">Nephrocystin 3-like N-terminal domain-containing protein</fullName>
    </recommendedName>
</protein>
<dbReference type="Pfam" id="PF24883">
    <property type="entry name" value="NPHP3_N"/>
    <property type="match status" value="1"/>
</dbReference>
<dbReference type="InterPro" id="IPR027417">
    <property type="entry name" value="P-loop_NTPase"/>
</dbReference>
<evidence type="ECO:0000313" key="4">
    <source>
        <dbReference type="Proteomes" id="UP000054988"/>
    </source>
</evidence>
<dbReference type="Gene3D" id="3.40.50.300">
    <property type="entry name" value="P-loop containing nucleotide triphosphate hydrolases"/>
    <property type="match status" value="1"/>
</dbReference>
<name>A0A0W0FM98_MONRR</name>
<dbReference type="InterPro" id="IPR056884">
    <property type="entry name" value="NPHP3-like_N"/>
</dbReference>
<dbReference type="SUPFAM" id="SSF52540">
    <property type="entry name" value="P-loop containing nucleoside triphosphate hydrolases"/>
    <property type="match status" value="1"/>
</dbReference>
<keyword evidence="1" id="KW-0677">Repeat</keyword>
<dbReference type="eggNOG" id="ENOG502QWK4">
    <property type="taxonomic scope" value="Eukaryota"/>
</dbReference>
<dbReference type="PANTHER" id="PTHR10039">
    <property type="entry name" value="AMELOGENIN"/>
    <property type="match status" value="1"/>
</dbReference>